<protein>
    <recommendedName>
        <fullName evidence="4">DUF676 domain-containing protein</fullName>
    </recommendedName>
</protein>
<dbReference type="Proteomes" id="UP000717996">
    <property type="component" value="Unassembled WGS sequence"/>
</dbReference>
<comment type="caution">
    <text evidence="5">The sequence shown here is derived from an EMBL/GenBank/DDBJ whole genome shotgun (WGS) entry which is preliminary data.</text>
</comment>
<keyword evidence="3" id="KW-0472">Membrane</keyword>
<keyword evidence="3" id="KW-0812">Transmembrane</keyword>
<evidence type="ECO:0000259" key="4">
    <source>
        <dbReference type="Pfam" id="PF05057"/>
    </source>
</evidence>
<dbReference type="Gene3D" id="3.40.50.1820">
    <property type="entry name" value="alpha/beta hydrolase"/>
    <property type="match status" value="1"/>
</dbReference>
<proteinExistence type="inferred from homology"/>
<evidence type="ECO:0000313" key="6">
    <source>
        <dbReference type="Proteomes" id="UP000717996"/>
    </source>
</evidence>
<evidence type="ECO:0000256" key="1">
    <source>
        <dbReference type="ARBA" id="ARBA00007920"/>
    </source>
</evidence>
<keyword evidence="3" id="KW-1133">Transmembrane helix</keyword>
<sequence>MTDKGPVSLVVLSHGLWGVKTHMNYIKKKLLERYKRSIIVLNIDVNEAKYTYDGIDICGERAAQQIEGTLRQLEKMNRKVEKISMIGYSLGGLILRYAIGILGKRGIFDQVKPEYFITFATPHLGVRLPDNNWMSRIFNFFSGRFVSHSGEQLQLRDDKLLLELLSDPSEDYFKYLARFKVRRSYANIANDRTVPYWTAGIESMDYFYKSKGKLDITLDEKYTSIITGFDLKLDDSKKTKKKGGIKWKMAVLYLLLPILGPLFLLFGTIVIIFQGLVSRYRVSRHLSSQPLLKDDEEQFMTGDLLAGALDVINLSPDDDDDTPNIVSSNTSGDTYSHAKPSAALKERSKPLPLNETARKIHDNLTLLEWERVWVYLNVFNAHGTIVCRQHIHTTKEGEATIQHFLNTTQFQ</sequence>
<dbReference type="Pfam" id="PF05057">
    <property type="entry name" value="DUF676"/>
    <property type="match status" value="1"/>
</dbReference>
<accession>A0A9P6YCB1</accession>
<evidence type="ECO:0000313" key="5">
    <source>
        <dbReference type="EMBL" id="KAG1544760.1"/>
    </source>
</evidence>
<dbReference type="PANTHER" id="PTHR12482:SF62">
    <property type="entry name" value="LIPASE ROG1-RELATED"/>
    <property type="match status" value="1"/>
</dbReference>
<dbReference type="InterPro" id="IPR044294">
    <property type="entry name" value="Lipase-like"/>
</dbReference>
<dbReference type="AlphaFoldDB" id="A0A9P6YCB1"/>
<comment type="similarity">
    <text evidence="1">Belongs to the putative lipase ROG1 family.</text>
</comment>
<dbReference type="SUPFAM" id="SSF53474">
    <property type="entry name" value="alpha/beta-Hydrolases"/>
    <property type="match status" value="1"/>
</dbReference>
<dbReference type="OrthoDB" id="273452at2759"/>
<organism evidence="5 6">
    <name type="scientific">Rhizopus oryzae</name>
    <name type="common">Mucormycosis agent</name>
    <name type="synonym">Rhizopus arrhizus var. delemar</name>
    <dbReference type="NCBI Taxonomy" id="64495"/>
    <lineage>
        <taxon>Eukaryota</taxon>
        <taxon>Fungi</taxon>
        <taxon>Fungi incertae sedis</taxon>
        <taxon>Mucoromycota</taxon>
        <taxon>Mucoromycotina</taxon>
        <taxon>Mucoromycetes</taxon>
        <taxon>Mucorales</taxon>
        <taxon>Mucorineae</taxon>
        <taxon>Rhizopodaceae</taxon>
        <taxon>Rhizopus</taxon>
    </lineage>
</organism>
<evidence type="ECO:0000256" key="3">
    <source>
        <dbReference type="SAM" id="Phobius"/>
    </source>
</evidence>
<name>A0A9P6YCB1_RHIOR</name>
<evidence type="ECO:0000256" key="2">
    <source>
        <dbReference type="SAM" id="MobiDB-lite"/>
    </source>
</evidence>
<dbReference type="PANTHER" id="PTHR12482">
    <property type="entry name" value="LIPASE ROG1-RELATED-RELATED"/>
    <property type="match status" value="1"/>
</dbReference>
<feature type="region of interest" description="Disordered" evidence="2">
    <location>
        <begin position="315"/>
        <end position="341"/>
    </location>
</feature>
<dbReference type="EMBL" id="JAANIT010000751">
    <property type="protein sequence ID" value="KAG1544760.1"/>
    <property type="molecule type" value="Genomic_DNA"/>
</dbReference>
<feature type="compositionally biased region" description="Polar residues" evidence="2">
    <location>
        <begin position="324"/>
        <end position="334"/>
    </location>
</feature>
<reference evidence="5" key="1">
    <citation type="journal article" date="2020" name="Microb. Genom.">
        <title>Genetic diversity of clinical and environmental Mucorales isolates obtained from an investigation of mucormycosis cases among solid organ transplant recipients.</title>
        <authorList>
            <person name="Nguyen M.H."/>
            <person name="Kaul D."/>
            <person name="Muto C."/>
            <person name="Cheng S.J."/>
            <person name="Richter R.A."/>
            <person name="Bruno V.M."/>
            <person name="Liu G."/>
            <person name="Beyhan S."/>
            <person name="Sundermann A.J."/>
            <person name="Mounaud S."/>
            <person name="Pasculle A.W."/>
            <person name="Nierman W.C."/>
            <person name="Driscoll E."/>
            <person name="Cumbie R."/>
            <person name="Clancy C.J."/>
            <person name="Dupont C.L."/>
        </authorList>
    </citation>
    <scope>NUCLEOTIDE SEQUENCE</scope>
    <source>
        <strain evidence="5">GL16</strain>
    </source>
</reference>
<dbReference type="InterPro" id="IPR029058">
    <property type="entry name" value="AB_hydrolase_fold"/>
</dbReference>
<feature type="transmembrane region" description="Helical" evidence="3">
    <location>
        <begin position="250"/>
        <end position="277"/>
    </location>
</feature>
<dbReference type="InterPro" id="IPR007751">
    <property type="entry name" value="DUF676_lipase-like"/>
</dbReference>
<feature type="domain" description="DUF676" evidence="4">
    <location>
        <begin position="7"/>
        <end position="198"/>
    </location>
</feature>
<gene>
    <name evidence="5" type="ORF">G6F51_005871</name>
</gene>